<dbReference type="InterPro" id="IPR001623">
    <property type="entry name" value="DnaJ_domain"/>
</dbReference>
<dbReference type="PRINTS" id="PR00625">
    <property type="entry name" value="JDOMAIN"/>
</dbReference>
<accession>A0A1G8S5S6</accession>
<dbReference type="SUPFAM" id="SSF46565">
    <property type="entry name" value="Chaperone J-domain"/>
    <property type="match status" value="1"/>
</dbReference>
<sequence>MRREEHESYPQIGQNSVLVTDVYLLDLIQAISNLIPLWRRRLEEGLVRLDFAVEIGKKLTPEFQERLFDFLHDQSTPKKHEGKVLLAFSFDMPEWAILEILRLYKQADKIREAIVMYNDLMDQFESIFYEEFEYQFLAGEMPKDEQKLSDILSHYQQSLQTLYEQAPRFYTNRAYSRMYSDSSSSSHLSAKPASKQELYQLLGISQNASTEEMKKQYRYLMKVLHPDSGGSAYLFNLVKKAFETKK</sequence>
<dbReference type="SMART" id="SM00271">
    <property type="entry name" value="DnaJ"/>
    <property type="match status" value="1"/>
</dbReference>
<evidence type="ECO:0000313" key="5">
    <source>
        <dbReference type="Proteomes" id="UP000182836"/>
    </source>
</evidence>
<dbReference type="Pfam" id="PF00226">
    <property type="entry name" value="DnaJ"/>
    <property type="match status" value="1"/>
</dbReference>
<reference evidence="4 5" key="1">
    <citation type="submission" date="2016-10" db="EMBL/GenBank/DDBJ databases">
        <authorList>
            <person name="de Groot N.N."/>
        </authorList>
    </citation>
    <scope>NUCLEOTIDE SEQUENCE [LARGE SCALE GENOMIC DNA]</scope>
    <source>
        <strain evidence="4 5">DSM 2895</strain>
    </source>
</reference>
<evidence type="ECO:0000256" key="2">
    <source>
        <dbReference type="ARBA" id="ARBA00023016"/>
    </source>
</evidence>
<evidence type="ECO:0000256" key="1">
    <source>
        <dbReference type="ARBA" id="ARBA00022705"/>
    </source>
</evidence>
<dbReference type="PANTHER" id="PTHR44240:SF10">
    <property type="entry name" value="J DOMAIN-CONTAINING PROTEIN"/>
    <property type="match status" value="1"/>
</dbReference>
<dbReference type="Proteomes" id="UP000182836">
    <property type="component" value="Unassembled WGS sequence"/>
</dbReference>
<name>A0A1G8S5S6_ANEMI</name>
<gene>
    <name evidence="4" type="ORF">SAMN04487909_11465</name>
</gene>
<protein>
    <submittedName>
        <fullName evidence="4">DnaJ domain-containing protein</fullName>
    </submittedName>
</protein>
<proteinExistence type="predicted"/>
<dbReference type="EMBL" id="FNED01000014">
    <property type="protein sequence ID" value="SDJ24547.1"/>
    <property type="molecule type" value="Genomic_DNA"/>
</dbReference>
<dbReference type="InterPro" id="IPR052276">
    <property type="entry name" value="Diphthamide-biosynth_chaperone"/>
</dbReference>
<keyword evidence="2" id="KW-0346">Stress response</keyword>
<dbReference type="CDD" id="cd06257">
    <property type="entry name" value="DnaJ"/>
    <property type="match status" value="1"/>
</dbReference>
<dbReference type="OrthoDB" id="2579901at2"/>
<evidence type="ECO:0000313" key="4">
    <source>
        <dbReference type="EMBL" id="SDJ24547.1"/>
    </source>
</evidence>
<dbReference type="Gene3D" id="1.10.287.110">
    <property type="entry name" value="DnaJ domain"/>
    <property type="match status" value="1"/>
</dbReference>
<dbReference type="PROSITE" id="PS50076">
    <property type="entry name" value="DNAJ_2"/>
    <property type="match status" value="1"/>
</dbReference>
<dbReference type="AlphaFoldDB" id="A0A1G8S5S6"/>
<dbReference type="InterPro" id="IPR036869">
    <property type="entry name" value="J_dom_sf"/>
</dbReference>
<keyword evidence="1" id="KW-0235">DNA replication</keyword>
<organism evidence="4 5">
    <name type="scientific">Aneurinibacillus migulanus</name>
    <name type="common">Bacillus migulanus</name>
    <dbReference type="NCBI Taxonomy" id="47500"/>
    <lineage>
        <taxon>Bacteria</taxon>
        <taxon>Bacillati</taxon>
        <taxon>Bacillota</taxon>
        <taxon>Bacilli</taxon>
        <taxon>Bacillales</taxon>
        <taxon>Paenibacillaceae</taxon>
        <taxon>Aneurinibacillus group</taxon>
        <taxon>Aneurinibacillus</taxon>
    </lineage>
</organism>
<dbReference type="RefSeq" id="WP_052811769.1">
    <property type="nucleotide sequence ID" value="NZ_BJOA01000064.1"/>
</dbReference>
<dbReference type="GO" id="GO:0006260">
    <property type="term" value="P:DNA replication"/>
    <property type="evidence" value="ECO:0007669"/>
    <property type="project" value="UniProtKB-KW"/>
</dbReference>
<dbReference type="PANTHER" id="PTHR44240">
    <property type="entry name" value="DNAJ DOMAIN (PROKARYOTIC HEAT SHOCK PROTEIN)-RELATED"/>
    <property type="match status" value="1"/>
</dbReference>
<feature type="domain" description="J" evidence="3">
    <location>
        <begin position="197"/>
        <end position="246"/>
    </location>
</feature>
<dbReference type="GeneID" id="42308935"/>
<evidence type="ECO:0000259" key="3">
    <source>
        <dbReference type="PROSITE" id="PS50076"/>
    </source>
</evidence>